<organism evidence="1 2">
    <name type="scientific">Quisquiliibacterium transsilvanicum</name>
    <dbReference type="NCBI Taxonomy" id="1549638"/>
    <lineage>
        <taxon>Bacteria</taxon>
        <taxon>Pseudomonadati</taxon>
        <taxon>Pseudomonadota</taxon>
        <taxon>Betaproteobacteria</taxon>
        <taxon>Burkholderiales</taxon>
        <taxon>Burkholderiaceae</taxon>
        <taxon>Quisquiliibacterium</taxon>
    </lineage>
</organism>
<evidence type="ECO:0000313" key="2">
    <source>
        <dbReference type="Proteomes" id="UP000532440"/>
    </source>
</evidence>
<name>A0A7W8HF80_9BURK</name>
<protein>
    <submittedName>
        <fullName evidence="1">Putative addiction module component (TIGR02574 family)</fullName>
    </submittedName>
</protein>
<keyword evidence="2" id="KW-1185">Reference proteome</keyword>
<dbReference type="Pfam" id="PF09720">
    <property type="entry name" value="Unstab_antitox"/>
    <property type="match status" value="1"/>
</dbReference>
<sequence length="76" mass="8512">MSTLLDELSKKAQTLSVEERAQLAQELLESVERDADPDVQAAWEVEIAGRIAKYERGEAKLIPAEEVFAAARRLTR</sequence>
<dbReference type="NCBIfam" id="TIGR02574">
    <property type="entry name" value="stabl_TIGR02574"/>
    <property type="match status" value="1"/>
</dbReference>
<gene>
    <name evidence="1" type="ORF">HNQ70_000905</name>
</gene>
<dbReference type="Proteomes" id="UP000532440">
    <property type="component" value="Unassembled WGS sequence"/>
</dbReference>
<proteinExistence type="predicted"/>
<evidence type="ECO:0000313" key="1">
    <source>
        <dbReference type="EMBL" id="MBB5270901.1"/>
    </source>
</evidence>
<dbReference type="EMBL" id="JACHGB010000002">
    <property type="protein sequence ID" value="MBB5270901.1"/>
    <property type="molecule type" value="Genomic_DNA"/>
</dbReference>
<comment type="caution">
    <text evidence="1">The sequence shown here is derived from an EMBL/GenBank/DDBJ whole genome shotgun (WGS) entry which is preliminary data.</text>
</comment>
<dbReference type="AlphaFoldDB" id="A0A7W8HF80"/>
<accession>A0A7W8HF80</accession>
<dbReference type="InterPro" id="IPR013406">
    <property type="entry name" value="CHP02574_addiction_mod"/>
</dbReference>
<reference evidence="1 2" key="1">
    <citation type="submission" date="2020-08" db="EMBL/GenBank/DDBJ databases">
        <title>Genomic Encyclopedia of Type Strains, Phase IV (KMG-IV): sequencing the most valuable type-strain genomes for metagenomic binning, comparative biology and taxonomic classification.</title>
        <authorList>
            <person name="Goeker M."/>
        </authorList>
    </citation>
    <scope>NUCLEOTIDE SEQUENCE [LARGE SCALE GENOMIC DNA]</scope>
    <source>
        <strain evidence="1 2">DSM 29781</strain>
    </source>
</reference>
<dbReference type="RefSeq" id="WP_183964689.1">
    <property type="nucleotide sequence ID" value="NZ_BAABEW010000010.1"/>
</dbReference>